<keyword evidence="2" id="KW-1185">Reference proteome</keyword>
<protein>
    <submittedName>
        <fullName evidence="1">Uncharacterized protein</fullName>
    </submittedName>
</protein>
<accession>A0A2J6Q6G6</accession>
<dbReference type="AlphaFoldDB" id="A0A2J6Q6G6"/>
<gene>
    <name evidence="1" type="ORF">NA56DRAFT_702839</name>
</gene>
<reference evidence="1 2" key="1">
    <citation type="submission" date="2016-05" db="EMBL/GenBank/DDBJ databases">
        <title>A degradative enzymes factory behind the ericoid mycorrhizal symbiosis.</title>
        <authorList>
            <consortium name="DOE Joint Genome Institute"/>
            <person name="Martino E."/>
            <person name="Morin E."/>
            <person name="Grelet G."/>
            <person name="Kuo A."/>
            <person name="Kohler A."/>
            <person name="Daghino S."/>
            <person name="Barry K."/>
            <person name="Choi C."/>
            <person name="Cichocki N."/>
            <person name="Clum A."/>
            <person name="Copeland A."/>
            <person name="Hainaut M."/>
            <person name="Haridas S."/>
            <person name="Labutti K."/>
            <person name="Lindquist E."/>
            <person name="Lipzen A."/>
            <person name="Khouja H.-R."/>
            <person name="Murat C."/>
            <person name="Ohm R."/>
            <person name="Olson A."/>
            <person name="Spatafora J."/>
            <person name="Veneault-Fourrey C."/>
            <person name="Henrissat B."/>
            <person name="Grigoriev I."/>
            <person name="Martin F."/>
            <person name="Perotto S."/>
        </authorList>
    </citation>
    <scope>NUCLEOTIDE SEQUENCE [LARGE SCALE GENOMIC DNA]</scope>
    <source>
        <strain evidence="1 2">UAMH 7357</strain>
    </source>
</reference>
<name>A0A2J6Q6G6_9HELO</name>
<sequence length="150" mass="17090">MAFKYRGTAIHSFPSGTANKHKKNRRGLKKNTAYYGTWNLCEAREQSCMSVITGDTTGAFAKSQRASLLQQVGYSNKSLLVIEFTKPVTNFWCSSSDLWDWLECNYDMANRLSTTSNQAPIARMNGILVHDWDHDESQQPELVYTTMYKS</sequence>
<organism evidence="1 2">
    <name type="scientific">Hyaloscypha hepaticicola</name>
    <dbReference type="NCBI Taxonomy" id="2082293"/>
    <lineage>
        <taxon>Eukaryota</taxon>
        <taxon>Fungi</taxon>
        <taxon>Dikarya</taxon>
        <taxon>Ascomycota</taxon>
        <taxon>Pezizomycotina</taxon>
        <taxon>Leotiomycetes</taxon>
        <taxon>Helotiales</taxon>
        <taxon>Hyaloscyphaceae</taxon>
        <taxon>Hyaloscypha</taxon>
    </lineage>
</organism>
<proteinExistence type="predicted"/>
<dbReference type="EMBL" id="KZ613479">
    <property type="protein sequence ID" value="PMD21870.1"/>
    <property type="molecule type" value="Genomic_DNA"/>
</dbReference>
<evidence type="ECO:0000313" key="1">
    <source>
        <dbReference type="EMBL" id="PMD21870.1"/>
    </source>
</evidence>
<dbReference type="Proteomes" id="UP000235672">
    <property type="component" value="Unassembled WGS sequence"/>
</dbReference>
<evidence type="ECO:0000313" key="2">
    <source>
        <dbReference type="Proteomes" id="UP000235672"/>
    </source>
</evidence>